<dbReference type="Pfam" id="PF02518">
    <property type="entry name" value="HATPase_c"/>
    <property type="match status" value="1"/>
</dbReference>
<feature type="domain" description="EAL" evidence="20">
    <location>
        <begin position="1491"/>
        <end position="1744"/>
    </location>
</feature>
<dbReference type="InterPro" id="IPR036641">
    <property type="entry name" value="HPT_dom_sf"/>
</dbReference>
<evidence type="ECO:0000256" key="6">
    <source>
        <dbReference type="ARBA" id="ARBA00022553"/>
    </source>
</evidence>
<evidence type="ECO:0000256" key="11">
    <source>
        <dbReference type="ARBA" id="ARBA00022989"/>
    </source>
</evidence>
<evidence type="ECO:0000256" key="1">
    <source>
        <dbReference type="ARBA" id="ARBA00000085"/>
    </source>
</evidence>
<dbReference type="SMART" id="SM00387">
    <property type="entry name" value="HATPase_c"/>
    <property type="match status" value="1"/>
</dbReference>
<feature type="coiled-coil region" evidence="15">
    <location>
        <begin position="807"/>
        <end position="848"/>
    </location>
</feature>
<dbReference type="Pfam" id="PF00563">
    <property type="entry name" value="EAL"/>
    <property type="match status" value="1"/>
</dbReference>
<dbReference type="SMART" id="SM00091">
    <property type="entry name" value="PAS"/>
    <property type="match status" value="5"/>
</dbReference>
<feature type="domain" description="PAC" evidence="19">
    <location>
        <begin position="210"/>
        <end position="262"/>
    </location>
</feature>
<dbReference type="Pfam" id="PF00072">
    <property type="entry name" value="Response_reg"/>
    <property type="match status" value="2"/>
</dbReference>
<dbReference type="SMART" id="SM00448">
    <property type="entry name" value="REC"/>
    <property type="match status" value="2"/>
</dbReference>
<dbReference type="SMART" id="SM00052">
    <property type="entry name" value="EAL"/>
    <property type="match status" value="1"/>
</dbReference>
<keyword evidence="8" id="KW-0812">Transmembrane</keyword>
<dbReference type="InterPro" id="IPR001789">
    <property type="entry name" value="Sig_transdc_resp-reg_receiver"/>
</dbReference>
<comment type="catalytic activity">
    <reaction evidence="1">
        <text>ATP + protein L-histidine = ADP + protein N-phospho-L-histidine.</text>
        <dbReference type="EC" id="2.7.13.3"/>
    </reaction>
</comment>
<evidence type="ECO:0000256" key="10">
    <source>
        <dbReference type="ARBA" id="ARBA00022840"/>
    </source>
</evidence>
<evidence type="ECO:0000256" key="4">
    <source>
        <dbReference type="ARBA" id="ARBA00022475"/>
    </source>
</evidence>
<dbReference type="SMART" id="SM00086">
    <property type="entry name" value="PAC"/>
    <property type="match status" value="5"/>
</dbReference>
<dbReference type="SUPFAM" id="SSF55785">
    <property type="entry name" value="PYP-like sensor domain (PAS domain)"/>
    <property type="match status" value="6"/>
</dbReference>
<dbReference type="PRINTS" id="PR00344">
    <property type="entry name" value="BCTRLSENSOR"/>
</dbReference>
<dbReference type="CDD" id="cd01948">
    <property type="entry name" value="EAL"/>
    <property type="match status" value="1"/>
</dbReference>
<dbReference type="InterPro" id="IPR008207">
    <property type="entry name" value="Sig_transdc_His_kin_Hpt_dom"/>
</dbReference>
<dbReference type="InterPro" id="IPR013655">
    <property type="entry name" value="PAS_fold_3"/>
</dbReference>
<keyword evidence="6 14" id="KW-0597">Phosphoprotein</keyword>
<dbReference type="CDD" id="cd17546">
    <property type="entry name" value="REC_hyHK_CKI1_RcsC-like"/>
    <property type="match status" value="1"/>
</dbReference>
<dbReference type="CDD" id="cd16922">
    <property type="entry name" value="HATPase_EvgS-ArcB-TorS-like"/>
    <property type="match status" value="1"/>
</dbReference>
<proteinExistence type="predicted"/>
<evidence type="ECO:0000256" key="14">
    <source>
        <dbReference type="PROSITE-ProRule" id="PRU00169"/>
    </source>
</evidence>
<evidence type="ECO:0000256" key="9">
    <source>
        <dbReference type="ARBA" id="ARBA00022777"/>
    </source>
</evidence>
<dbReference type="PANTHER" id="PTHR43047">
    <property type="entry name" value="TWO-COMPONENT HISTIDINE PROTEIN KINASE"/>
    <property type="match status" value="1"/>
</dbReference>
<dbReference type="InterPro" id="IPR004358">
    <property type="entry name" value="Sig_transdc_His_kin-like_C"/>
</dbReference>
<feature type="domain" description="Histidine kinase" evidence="16">
    <location>
        <begin position="848"/>
        <end position="1067"/>
    </location>
</feature>
<dbReference type="Pfam" id="PF13426">
    <property type="entry name" value="PAS_9"/>
    <property type="match status" value="3"/>
</dbReference>
<feature type="domain" description="Response regulatory" evidence="17">
    <location>
        <begin position="1089"/>
        <end position="1205"/>
    </location>
</feature>
<evidence type="ECO:0000259" key="17">
    <source>
        <dbReference type="PROSITE" id="PS50110"/>
    </source>
</evidence>
<reference evidence="21 22" key="1">
    <citation type="submission" date="2021-08" db="EMBL/GenBank/DDBJ databases">
        <title>complete genome sequencing of Deefgea sp. D25.</title>
        <authorList>
            <person name="Bae J.-W."/>
            <person name="Gim D.-H."/>
        </authorList>
    </citation>
    <scope>NUCLEOTIDE SEQUENCE [LARGE SCALE GENOMIC DNA]</scope>
    <source>
        <strain evidence="21 22">D25</strain>
    </source>
</reference>
<dbReference type="SUPFAM" id="SSF55874">
    <property type="entry name" value="ATPase domain of HSP90 chaperone/DNA topoisomerase II/histidine kinase"/>
    <property type="match status" value="1"/>
</dbReference>
<dbReference type="InterPro" id="IPR035965">
    <property type="entry name" value="PAS-like_dom_sf"/>
</dbReference>
<dbReference type="InterPro" id="IPR001633">
    <property type="entry name" value="EAL_dom"/>
</dbReference>
<dbReference type="Gene3D" id="3.40.50.2300">
    <property type="match status" value="2"/>
</dbReference>
<evidence type="ECO:0000256" key="2">
    <source>
        <dbReference type="ARBA" id="ARBA00004429"/>
    </source>
</evidence>
<evidence type="ECO:0000256" key="8">
    <source>
        <dbReference type="ARBA" id="ARBA00022692"/>
    </source>
</evidence>
<feature type="domain" description="PAS" evidence="18">
    <location>
        <begin position="132"/>
        <end position="192"/>
    </location>
</feature>
<dbReference type="InterPro" id="IPR003594">
    <property type="entry name" value="HATPase_dom"/>
</dbReference>
<keyword evidence="7" id="KW-0808">Transferase</keyword>
<dbReference type="InterPro" id="IPR005467">
    <property type="entry name" value="His_kinase_dom"/>
</dbReference>
<dbReference type="Pfam" id="PF00512">
    <property type="entry name" value="HisKA"/>
    <property type="match status" value="1"/>
</dbReference>
<dbReference type="EMBL" id="CP081150">
    <property type="protein sequence ID" value="QZA76805.1"/>
    <property type="molecule type" value="Genomic_DNA"/>
</dbReference>
<keyword evidence="22" id="KW-1185">Reference proteome</keyword>
<sequence>MKNSNSPFAIPAWLDVIPAGIFITDATGLCCDTNRAWQMLFGLSHAESLGSGWARSIHPDDQATVFETWQKALAQQAPFEMTFRILLSDGEIRHVLSQATPQIDPQDQLSHYIGNVEDITTLNKLSQQVSEREQRFAHLLRHIPGMAYRCKNDADWTLEYCTAGSLALTGYSPEDLIEKRIITLGDLIHADDVDWLWAKCQHNIAHQLHCSNEYRIFTADGSEKWVWDQADGIYDQNGQLLFIEGFISDITERRQRELLLAQTQQQLQTSYDQSPDMLLSINPHTTLIMNCNQTLLDKLGMYRSEVIGNSVLEIYTPNSSQLVQSELLPNYRISGELQNIPLQIQNKNGAVLDVLLSSKAIRDDRGDIVSSHSVWRDVSALRQAEQAKNKTERTLNAIMDATPIPMAINNPAHEITYLNPAFTDLFGYTLLDIPCLTTWWSLAYPDEAYRTWVCQEWQTRLDQAQTSGHAFIPLEIYIHGKNGNIVNALASASPLHAHWGGDHLVTLIDLTAQHQHQIAITEREQSYRQLFDNTGISIWNQDQSQLLQHLDELRANGVSDFPAYLKQNPAAAYQIMDLIQVIDVNPATLKLFGSHEKAEFLRSFTRLFGEGTEEVVRQELCAFWRKDLEFHSEVNLVTLQGEPIQATLSFPIPQSLDEARHVPVSINDITQLKASEHKLLSSRAQFAGMIDAAMDAIITTDAEFNIILFNRAAEQMFGFSAHQILGAPIETLIPMNQTANHRQHMNAFAIKGNQTRKMGGKAARQVEGERADGKTFPVEIAISYSDNYGVPIYTAMVRDITERIAYEDNLRQLAESLELRVQRRTQELVEAKQQAEQANQAKSSFLANMSHEIRTPLNSILGMTHLALRTGLSDKQRDYLQKIEQSGTHLLGVISDVLDYSKIEAGKLTLDSHEFSLAELVKNLLELLSAQLEQKGLHLHLNLCDKLPTRCIGDELRLRQVLLNLLSNAIKFTPAGDIHLSLHHGENGKVCFSVKDSGIGISEEAQTKLFQSFQQADNSTTRKYGGTGLGLAISQQIVNLMGGKITIRSVPNQGSEFCFCILLPAADASLNRPATPVDPQQLTSLIGKHILLADDHPFNQQIGTEFLQELGIAVVIANDGIEAVKLAEKIKFDAILMDLQMPNMDGLTACRTLRKNQNWRQIPIIAMTANVSTEDQRRCTEAGMNDFIEKPINVPDLYRALLRCLNQVPGPTAEVIEPKQNELVDLTVLQSMLGDNTERQRNYIAKFLSAYEKGRQQIELAYQSAQYATIALECHKLKSTARTVGAMALGQQLAELDSLDIPPEEFDIKIKAADTLFEDTCKQFGQLGLIDAKPNTTSNTSNTTHSDQLTSSLSIVLVDDDQFMLDVMQQQLENIGVTELACFTQARDALTYLAQQATQPNWILCDLQMPDMDGVAFLRELGQLKYSGAIAILSGMDEQVLKATERLAQSFGLKLGETLSKPVKPDVLTALLTKPISNGIPPANEYTTVELELNETELRWGLANDAIELYYQPKVSTQERRVIGAESLARWHHPTRGMLGPIAFVPAIEALGLIDEFTFCVLRQAVRQLKIWQEQGHTLKLSVNVSMDNLTRLELPEQFEKILQEHDISPSAITLEVTETQLSHDYVLSLDILTRLRIKGFGLSIDDFGTGFSTMEHLMQTPFTELKIDRAFVRGASTNSSAQRILEHSANLGRQFSLNLVAEGVETEADWNLIVQIGCHEVQGYFVARPMPAEQLMPWKNAWESHIPK</sequence>
<protein>
    <recommendedName>
        <fullName evidence="3">histidine kinase</fullName>
        <ecNumber evidence="3">2.7.13.3</ecNumber>
    </recommendedName>
</protein>
<dbReference type="EC" id="2.7.13.3" evidence="3"/>
<dbReference type="SUPFAM" id="SSF47384">
    <property type="entry name" value="Homodimeric domain of signal transducing histidine kinase"/>
    <property type="match status" value="1"/>
</dbReference>
<keyword evidence="13" id="KW-0472">Membrane</keyword>
<feature type="domain" description="PAS" evidence="18">
    <location>
        <begin position="391"/>
        <end position="433"/>
    </location>
</feature>
<evidence type="ECO:0000313" key="21">
    <source>
        <dbReference type="EMBL" id="QZA76805.1"/>
    </source>
</evidence>
<keyword evidence="10" id="KW-0547">Nucleotide-binding</keyword>
<gene>
    <name evidence="21" type="ORF">K4H28_10810</name>
</gene>
<accession>A0ABX8Z4S7</accession>
<dbReference type="InterPro" id="IPR036097">
    <property type="entry name" value="HisK_dim/P_sf"/>
</dbReference>
<dbReference type="Proteomes" id="UP000825679">
    <property type="component" value="Chromosome"/>
</dbReference>
<dbReference type="InterPro" id="IPR000014">
    <property type="entry name" value="PAS"/>
</dbReference>
<dbReference type="PROSITE" id="PS50109">
    <property type="entry name" value="HIS_KIN"/>
    <property type="match status" value="1"/>
</dbReference>
<dbReference type="SMART" id="SM00388">
    <property type="entry name" value="HisKA"/>
    <property type="match status" value="1"/>
</dbReference>
<dbReference type="SUPFAM" id="SSF52172">
    <property type="entry name" value="CheY-like"/>
    <property type="match status" value="2"/>
</dbReference>
<evidence type="ECO:0000256" key="13">
    <source>
        <dbReference type="ARBA" id="ARBA00023136"/>
    </source>
</evidence>
<dbReference type="InterPro" id="IPR011006">
    <property type="entry name" value="CheY-like_superfamily"/>
</dbReference>
<dbReference type="InterPro" id="IPR036890">
    <property type="entry name" value="HATPase_C_sf"/>
</dbReference>
<feature type="modified residue" description="4-aspartylphosphate" evidence="14">
    <location>
        <position position="1406"/>
    </location>
</feature>
<dbReference type="PROSITE" id="PS50883">
    <property type="entry name" value="EAL"/>
    <property type="match status" value="1"/>
</dbReference>
<dbReference type="InterPro" id="IPR001610">
    <property type="entry name" value="PAC"/>
</dbReference>
<organism evidence="21 22">
    <name type="scientific">Deefgea tanakiae</name>
    <dbReference type="NCBI Taxonomy" id="2865840"/>
    <lineage>
        <taxon>Bacteria</taxon>
        <taxon>Pseudomonadati</taxon>
        <taxon>Pseudomonadota</taxon>
        <taxon>Betaproteobacteria</taxon>
        <taxon>Neisseriales</taxon>
        <taxon>Chitinibacteraceae</taxon>
        <taxon>Deefgea</taxon>
    </lineage>
</organism>
<keyword evidence="10" id="KW-0067">ATP-binding</keyword>
<dbReference type="Gene3D" id="3.30.565.10">
    <property type="entry name" value="Histidine kinase-like ATPase, C-terminal domain"/>
    <property type="match status" value="1"/>
</dbReference>
<evidence type="ECO:0000259" key="19">
    <source>
        <dbReference type="PROSITE" id="PS50113"/>
    </source>
</evidence>
<dbReference type="RefSeq" id="WP_221005207.1">
    <property type="nucleotide sequence ID" value="NZ_CP081150.1"/>
</dbReference>
<dbReference type="Gene3D" id="1.10.287.130">
    <property type="match status" value="1"/>
</dbReference>
<dbReference type="Gene3D" id="1.20.120.160">
    <property type="entry name" value="HPT domain"/>
    <property type="match status" value="1"/>
</dbReference>
<feature type="domain" description="PAS" evidence="18">
    <location>
        <begin position="682"/>
        <end position="726"/>
    </location>
</feature>
<dbReference type="InterPro" id="IPR003661">
    <property type="entry name" value="HisK_dim/P_dom"/>
</dbReference>
<dbReference type="PROSITE" id="PS50110">
    <property type="entry name" value="RESPONSE_REGULATORY"/>
    <property type="match status" value="2"/>
</dbReference>
<evidence type="ECO:0000259" key="16">
    <source>
        <dbReference type="PROSITE" id="PS50109"/>
    </source>
</evidence>
<dbReference type="Pfam" id="PF01627">
    <property type="entry name" value="Hpt"/>
    <property type="match status" value="1"/>
</dbReference>
<evidence type="ECO:0000256" key="12">
    <source>
        <dbReference type="ARBA" id="ARBA00023012"/>
    </source>
</evidence>
<dbReference type="PROSITE" id="PS50112">
    <property type="entry name" value="PAS"/>
    <property type="match status" value="5"/>
</dbReference>
<feature type="domain" description="Response regulatory" evidence="17">
    <location>
        <begin position="1354"/>
        <end position="1476"/>
    </location>
</feature>
<evidence type="ECO:0000313" key="22">
    <source>
        <dbReference type="Proteomes" id="UP000825679"/>
    </source>
</evidence>
<name>A0ABX8Z4S7_9NEIS</name>
<dbReference type="SUPFAM" id="SSF47226">
    <property type="entry name" value="Histidine-containing phosphotransfer domain, HPT domain"/>
    <property type="match status" value="1"/>
</dbReference>
<dbReference type="CDD" id="cd00082">
    <property type="entry name" value="HisKA"/>
    <property type="match status" value="1"/>
</dbReference>
<evidence type="ECO:0000256" key="7">
    <source>
        <dbReference type="ARBA" id="ARBA00022679"/>
    </source>
</evidence>
<dbReference type="Gene3D" id="3.30.450.20">
    <property type="entry name" value="PAS domain"/>
    <property type="match status" value="6"/>
</dbReference>
<keyword evidence="4" id="KW-1003">Cell membrane</keyword>
<evidence type="ECO:0000259" key="20">
    <source>
        <dbReference type="PROSITE" id="PS50883"/>
    </source>
</evidence>
<dbReference type="NCBIfam" id="TIGR00229">
    <property type="entry name" value="sensory_box"/>
    <property type="match status" value="4"/>
</dbReference>
<feature type="modified residue" description="4-aspartylphosphate" evidence="14">
    <location>
        <position position="1138"/>
    </location>
</feature>
<feature type="domain" description="PAS" evidence="18">
    <location>
        <begin position="263"/>
        <end position="327"/>
    </location>
</feature>
<dbReference type="InterPro" id="IPR000700">
    <property type="entry name" value="PAS-assoc_C"/>
</dbReference>
<dbReference type="CDD" id="cd00130">
    <property type="entry name" value="PAS"/>
    <property type="match status" value="5"/>
</dbReference>
<feature type="domain" description="PAS" evidence="18">
    <location>
        <begin position="14"/>
        <end position="76"/>
    </location>
</feature>
<dbReference type="SUPFAM" id="SSF141868">
    <property type="entry name" value="EAL domain-like"/>
    <property type="match status" value="1"/>
</dbReference>
<keyword evidence="11" id="KW-1133">Transmembrane helix</keyword>
<dbReference type="Gene3D" id="3.20.20.450">
    <property type="entry name" value="EAL domain"/>
    <property type="match status" value="1"/>
</dbReference>
<keyword evidence="12" id="KW-0902">Two-component regulatory system</keyword>
<keyword evidence="5" id="KW-0997">Cell inner membrane</keyword>
<keyword evidence="9" id="KW-0418">Kinase</keyword>
<evidence type="ECO:0000256" key="5">
    <source>
        <dbReference type="ARBA" id="ARBA00022519"/>
    </source>
</evidence>
<dbReference type="PROSITE" id="PS50113">
    <property type="entry name" value="PAC"/>
    <property type="match status" value="3"/>
</dbReference>
<dbReference type="InterPro" id="IPR035919">
    <property type="entry name" value="EAL_sf"/>
</dbReference>
<feature type="domain" description="PAC" evidence="19">
    <location>
        <begin position="79"/>
        <end position="131"/>
    </location>
</feature>
<comment type="subcellular location">
    <subcellularLocation>
        <location evidence="2">Cell inner membrane</location>
        <topology evidence="2">Multi-pass membrane protein</topology>
    </subcellularLocation>
</comment>
<keyword evidence="15" id="KW-0175">Coiled coil</keyword>
<feature type="domain" description="PAC" evidence="19">
    <location>
        <begin position="338"/>
        <end position="390"/>
    </location>
</feature>
<evidence type="ECO:0000256" key="3">
    <source>
        <dbReference type="ARBA" id="ARBA00012438"/>
    </source>
</evidence>
<dbReference type="Pfam" id="PF13188">
    <property type="entry name" value="PAS_8"/>
    <property type="match status" value="1"/>
</dbReference>
<evidence type="ECO:0000256" key="15">
    <source>
        <dbReference type="SAM" id="Coils"/>
    </source>
</evidence>
<dbReference type="Pfam" id="PF08447">
    <property type="entry name" value="PAS_3"/>
    <property type="match status" value="2"/>
</dbReference>
<evidence type="ECO:0000259" key="18">
    <source>
        <dbReference type="PROSITE" id="PS50112"/>
    </source>
</evidence>